<reference evidence="1" key="1">
    <citation type="submission" date="2023-10" db="EMBL/GenBank/DDBJ databases">
        <authorList>
            <person name="Chen Y."/>
            <person name="Shah S."/>
            <person name="Dougan E. K."/>
            <person name="Thang M."/>
            <person name="Chan C."/>
        </authorList>
    </citation>
    <scope>NUCLEOTIDE SEQUENCE [LARGE SCALE GENOMIC DNA]</scope>
</reference>
<organism evidence="1 2">
    <name type="scientific">Prorocentrum cordatum</name>
    <dbReference type="NCBI Taxonomy" id="2364126"/>
    <lineage>
        <taxon>Eukaryota</taxon>
        <taxon>Sar</taxon>
        <taxon>Alveolata</taxon>
        <taxon>Dinophyceae</taxon>
        <taxon>Prorocentrales</taxon>
        <taxon>Prorocentraceae</taxon>
        <taxon>Prorocentrum</taxon>
    </lineage>
</organism>
<evidence type="ECO:0000313" key="1">
    <source>
        <dbReference type="EMBL" id="CAK0896726.1"/>
    </source>
</evidence>
<name>A0ABN9XB10_9DINO</name>
<comment type="caution">
    <text evidence="1">The sequence shown here is derived from an EMBL/GenBank/DDBJ whole genome shotgun (WGS) entry which is preliminary data.</text>
</comment>
<evidence type="ECO:0000313" key="2">
    <source>
        <dbReference type="Proteomes" id="UP001189429"/>
    </source>
</evidence>
<proteinExistence type="predicted"/>
<protein>
    <submittedName>
        <fullName evidence="1">Uncharacterized protein</fullName>
    </submittedName>
</protein>
<dbReference type="Proteomes" id="UP001189429">
    <property type="component" value="Unassembled WGS sequence"/>
</dbReference>
<gene>
    <name evidence="1" type="ORF">PCOR1329_LOCUS75103</name>
</gene>
<sequence length="239" mass="24861">MRVGLGCGLSKGAIFHELLDDAEIQLGRSAKSSSAEWQEWATPTFAKGAGAARRFLGCKGCKSRSSSLVALKVASSCGKIDIDMRMLSAFDVELACARGALRVRPGALRVIWLGRSGAQPVHPSVAGQARLPTKTQHQGVTPAAALLGAMGVLALAFACPTAEIVACDDGSGRLLQYLQRLGFDRASEEPDAAAAGTGQPVAVSMRATCSALVEGCCPPEWVPELPAAGQYSMFASISR</sequence>
<accession>A0ABN9XB10</accession>
<keyword evidence="2" id="KW-1185">Reference proteome</keyword>
<dbReference type="EMBL" id="CAUYUJ010020229">
    <property type="protein sequence ID" value="CAK0896726.1"/>
    <property type="molecule type" value="Genomic_DNA"/>
</dbReference>